<dbReference type="AlphaFoldDB" id="A0A0J8DGJ9"/>
<evidence type="ECO:0000313" key="12">
    <source>
        <dbReference type="Proteomes" id="UP000036756"/>
    </source>
</evidence>
<evidence type="ECO:0000256" key="3">
    <source>
        <dbReference type="ARBA" id="ARBA00022763"/>
    </source>
</evidence>
<name>A0A0J8DGJ9_CLOCY</name>
<dbReference type="GO" id="GO:0006289">
    <property type="term" value="P:nucleotide-excision repair"/>
    <property type="evidence" value="ECO:0007669"/>
    <property type="project" value="InterPro"/>
</dbReference>
<keyword evidence="8 11" id="KW-0326">Glycosidase</keyword>
<dbReference type="InterPro" id="IPR012904">
    <property type="entry name" value="OGG_N"/>
</dbReference>
<dbReference type="InterPro" id="IPR023170">
    <property type="entry name" value="HhH_base_excis_C"/>
</dbReference>
<comment type="caution">
    <text evidence="11">The sequence shown here is derived from an EMBL/GenBank/DDBJ whole genome shotgun (WGS) entry which is preliminary data.</text>
</comment>
<feature type="domain" description="HhH-GPD" evidence="10">
    <location>
        <begin position="121"/>
        <end position="283"/>
    </location>
</feature>
<evidence type="ECO:0000256" key="6">
    <source>
        <dbReference type="ARBA" id="ARBA00023239"/>
    </source>
</evidence>
<dbReference type="GO" id="GO:0003684">
    <property type="term" value="F:damaged DNA binding"/>
    <property type="evidence" value="ECO:0007669"/>
    <property type="project" value="InterPro"/>
</dbReference>
<evidence type="ECO:0000256" key="8">
    <source>
        <dbReference type="ARBA" id="ARBA00023295"/>
    </source>
</evidence>
<protein>
    <recommendedName>
        <fullName evidence="2">DNA-(apurinic or apyrimidinic site) lyase</fullName>
        <ecNumber evidence="2">4.2.99.18</ecNumber>
    </recommendedName>
</protein>
<dbReference type="Gene3D" id="1.10.1670.10">
    <property type="entry name" value="Helix-hairpin-Helix base-excision DNA repair enzymes (C-terminal)"/>
    <property type="match status" value="1"/>
</dbReference>
<comment type="catalytic activity">
    <reaction evidence="9">
        <text>2'-deoxyribonucleotide-(2'-deoxyribose 5'-phosphate)-2'-deoxyribonucleotide-DNA = a 3'-end 2'-deoxyribonucleotide-(2,3-dehydro-2,3-deoxyribose 5'-phosphate)-DNA + a 5'-end 5'-phospho-2'-deoxyribonucleoside-DNA + H(+)</text>
        <dbReference type="Rhea" id="RHEA:66592"/>
        <dbReference type="Rhea" id="RHEA-COMP:13180"/>
        <dbReference type="Rhea" id="RHEA-COMP:16897"/>
        <dbReference type="Rhea" id="RHEA-COMP:17067"/>
        <dbReference type="ChEBI" id="CHEBI:15378"/>
        <dbReference type="ChEBI" id="CHEBI:136412"/>
        <dbReference type="ChEBI" id="CHEBI:157695"/>
        <dbReference type="ChEBI" id="CHEBI:167181"/>
        <dbReference type="EC" id="4.2.99.18"/>
    </reaction>
</comment>
<evidence type="ECO:0000256" key="9">
    <source>
        <dbReference type="ARBA" id="ARBA00044632"/>
    </source>
</evidence>
<dbReference type="Pfam" id="PF00730">
    <property type="entry name" value="HhH-GPD"/>
    <property type="match status" value="1"/>
</dbReference>
<dbReference type="EMBL" id="LFVU01000001">
    <property type="protein sequence ID" value="KMT23303.1"/>
    <property type="molecule type" value="Genomic_DNA"/>
</dbReference>
<proteinExistence type="inferred from homology"/>
<evidence type="ECO:0000256" key="4">
    <source>
        <dbReference type="ARBA" id="ARBA00022801"/>
    </source>
</evidence>
<dbReference type="PANTHER" id="PTHR10242">
    <property type="entry name" value="8-OXOGUANINE DNA GLYCOSYLASE"/>
    <property type="match status" value="1"/>
</dbReference>
<keyword evidence="6 11" id="KW-0456">Lyase</keyword>
<evidence type="ECO:0000256" key="2">
    <source>
        <dbReference type="ARBA" id="ARBA00012720"/>
    </source>
</evidence>
<dbReference type="PANTHER" id="PTHR10242:SF2">
    <property type="entry name" value="N-GLYCOSYLASE_DNA LYASE"/>
    <property type="match status" value="1"/>
</dbReference>
<dbReference type="InterPro" id="IPR052054">
    <property type="entry name" value="Oxidative_DNA_repair_enzyme"/>
</dbReference>
<dbReference type="PATRIC" id="fig|1121307.3.peg.2491"/>
<organism evidence="11 12">
    <name type="scientific">Clostridium cylindrosporum DSM 605</name>
    <dbReference type="NCBI Taxonomy" id="1121307"/>
    <lineage>
        <taxon>Bacteria</taxon>
        <taxon>Bacillati</taxon>
        <taxon>Bacillota</taxon>
        <taxon>Clostridia</taxon>
        <taxon>Eubacteriales</taxon>
        <taxon>Clostridiaceae</taxon>
        <taxon>Clostridium</taxon>
    </lineage>
</organism>
<dbReference type="GO" id="GO:0008534">
    <property type="term" value="F:oxidized purine nucleobase lesion DNA N-glycosylase activity"/>
    <property type="evidence" value="ECO:0007669"/>
    <property type="project" value="InterPro"/>
</dbReference>
<evidence type="ECO:0000313" key="11">
    <source>
        <dbReference type="EMBL" id="KMT23303.1"/>
    </source>
</evidence>
<dbReference type="EC" id="4.2.99.18" evidence="2"/>
<evidence type="ECO:0000256" key="7">
    <source>
        <dbReference type="ARBA" id="ARBA00023268"/>
    </source>
</evidence>
<dbReference type="Proteomes" id="UP000036756">
    <property type="component" value="Unassembled WGS sequence"/>
</dbReference>
<dbReference type="GO" id="GO:0140078">
    <property type="term" value="F:class I DNA-(apurinic or apyrimidinic site) endonuclease activity"/>
    <property type="evidence" value="ECO:0007669"/>
    <property type="project" value="UniProtKB-EC"/>
</dbReference>
<keyword evidence="3" id="KW-0227">DNA damage</keyword>
<comment type="similarity">
    <text evidence="1">Belongs to the type-1 OGG1 family.</text>
</comment>
<dbReference type="STRING" id="1121307.CLCY_8c00390"/>
<dbReference type="GO" id="GO:0006284">
    <property type="term" value="P:base-excision repair"/>
    <property type="evidence" value="ECO:0007669"/>
    <property type="project" value="InterPro"/>
</dbReference>
<gene>
    <name evidence="11" type="ORF">CLCY_8c00390</name>
</gene>
<keyword evidence="4 11" id="KW-0378">Hydrolase</keyword>
<dbReference type="SUPFAM" id="SSF48150">
    <property type="entry name" value="DNA-glycosylase"/>
    <property type="match status" value="1"/>
</dbReference>
<keyword evidence="12" id="KW-1185">Reference proteome</keyword>
<dbReference type="Gene3D" id="1.10.340.30">
    <property type="entry name" value="Hypothetical protein, domain 2"/>
    <property type="match status" value="1"/>
</dbReference>
<dbReference type="RefSeq" id="WP_048569120.1">
    <property type="nucleotide sequence ID" value="NZ_LFVU01000001.1"/>
</dbReference>
<dbReference type="CDD" id="cd00056">
    <property type="entry name" value="ENDO3c"/>
    <property type="match status" value="1"/>
</dbReference>
<reference evidence="11 12" key="1">
    <citation type="submission" date="2015-06" db="EMBL/GenBank/DDBJ databases">
        <title>Draft genome sequence of the purine-degrading Clostridium cylindrosporum HC-1 (DSM 605).</title>
        <authorList>
            <person name="Poehlein A."/>
            <person name="Schiel-Bengelsdorf B."/>
            <person name="Bengelsdorf F."/>
            <person name="Daniel R."/>
            <person name="Duerre P."/>
        </authorList>
    </citation>
    <scope>NUCLEOTIDE SEQUENCE [LARGE SCALE GENOMIC DNA]</scope>
    <source>
        <strain evidence="11 12">DSM 605</strain>
    </source>
</reference>
<evidence type="ECO:0000259" key="10">
    <source>
        <dbReference type="SMART" id="SM00478"/>
    </source>
</evidence>
<accession>A0A0J8DGJ9</accession>
<dbReference type="SUPFAM" id="SSF55945">
    <property type="entry name" value="TATA-box binding protein-like"/>
    <property type="match status" value="1"/>
</dbReference>
<dbReference type="OrthoDB" id="9798522at2"/>
<keyword evidence="5" id="KW-0234">DNA repair</keyword>
<dbReference type="InterPro" id="IPR003265">
    <property type="entry name" value="HhH-GPD_domain"/>
</dbReference>
<evidence type="ECO:0000256" key="1">
    <source>
        <dbReference type="ARBA" id="ARBA00010679"/>
    </source>
</evidence>
<keyword evidence="7" id="KW-0511">Multifunctional enzyme</keyword>
<dbReference type="SMART" id="SM00478">
    <property type="entry name" value="ENDO3c"/>
    <property type="match status" value="1"/>
</dbReference>
<evidence type="ECO:0000256" key="5">
    <source>
        <dbReference type="ARBA" id="ARBA00023204"/>
    </source>
</evidence>
<sequence>MNFKEYDKGLYIENVQDFNIKHIFDCGQCFRWNEEEDGSYIGVIHSKVLRLYEVDGKVYIEGADSEDIGLLEEYFDLKKDYSKIKDIVSENDDVLKEAIKCGEGIRILKQEPFETVISFIISARNSIPNIKRTVEKLSRNFGDKLEFNGKVYYSFPTPKQLSEATDEQLRECGCSFRAPYVLQTTKDVLEGKIDLYALRELSTDEAMEKLTALKGVGIKVADCIMLFSLGKTDAFPVDVWIQRIMEHFYVTEKTSLKKMREYAREKFKENAGIAQQYLFYYARDFKGREGFGKDK</sequence>
<dbReference type="InterPro" id="IPR011257">
    <property type="entry name" value="DNA_glycosylase"/>
</dbReference>
<dbReference type="Gene3D" id="3.30.310.260">
    <property type="match status" value="1"/>
</dbReference>
<dbReference type="Pfam" id="PF07934">
    <property type="entry name" value="OGG_N"/>
    <property type="match status" value="1"/>
</dbReference>